<gene>
    <name evidence="2" type="ORF">DKX38_017602</name>
</gene>
<accession>A0A5N5KX21</accession>
<feature type="region of interest" description="Disordered" evidence="1">
    <location>
        <begin position="152"/>
        <end position="180"/>
    </location>
</feature>
<dbReference type="AlphaFoldDB" id="A0A5N5KX21"/>
<reference evidence="3" key="1">
    <citation type="journal article" date="2019" name="Gigascience">
        <title>De novo genome assembly of the endangered Acer yangbiense, a plant species with extremely small populations endemic to Yunnan Province, China.</title>
        <authorList>
            <person name="Yang J."/>
            <person name="Wariss H.M."/>
            <person name="Tao L."/>
            <person name="Zhang R."/>
            <person name="Yun Q."/>
            <person name="Hollingsworth P."/>
            <person name="Dao Z."/>
            <person name="Luo G."/>
            <person name="Guo H."/>
            <person name="Ma Y."/>
            <person name="Sun W."/>
        </authorList>
    </citation>
    <scope>NUCLEOTIDE SEQUENCE [LARGE SCALE GENOMIC DNA]</scope>
    <source>
        <strain evidence="3">cv. br00</strain>
    </source>
</reference>
<keyword evidence="3" id="KW-1185">Reference proteome</keyword>
<evidence type="ECO:0000256" key="1">
    <source>
        <dbReference type="SAM" id="MobiDB-lite"/>
    </source>
</evidence>
<feature type="compositionally biased region" description="Polar residues" evidence="1">
    <location>
        <begin position="152"/>
        <end position="162"/>
    </location>
</feature>
<evidence type="ECO:0000313" key="3">
    <source>
        <dbReference type="Proteomes" id="UP000326939"/>
    </source>
</evidence>
<comment type="caution">
    <text evidence="2">The sequence shown here is derived from an EMBL/GenBank/DDBJ whole genome shotgun (WGS) entry which is preliminary data.</text>
</comment>
<proteinExistence type="predicted"/>
<sequence length="180" mass="20032">MNVLCVSADGGHAGMGMWQSEGDEDTRLVGLCAEEIEARWMNDTRQNTVASDYSSSFNHVQPVPQNGNMSVLPGYVRFDDGNRVKINLNSRSKSDITHLKRNLVNELDQVRSLRKKLDSKEKFQSSFNDNFNNKITGSSGGDRIGTLDRANSEVSYVGQANSRPLYGNEKKKNLVNSKKS</sequence>
<evidence type="ECO:0000313" key="2">
    <source>
        <dbReference type="EMBL" id="KAB5534516.1"/>
    </source>
</evidence>
<name>A0A5N5KX21_9ROSI</name>
<organism evidence="2 3">
    <name type="scientific">Salix brachista</name>
    <dbReference type="NCBI Taxonomy" id="2182728"/>
    <lineage>
        <taxon>Eukaryota</taxon>
        <taxon>Viridiplantae</taxon>
        <taxon>Streptophyta</taxon>
        <taxon>Embryophyta</taxon>
        <taxon>Tracheophyta</taxon>
        <taxon>Spermatophyta</taxon>
        <taxon>Magnoliopsida</taxon>
        <taxon>eudicotyledons</taxon>
        <taxon>Gunneridae</taxon>
        <taxon>Pentapetalae</taxon>
        <taxon>rosids</taxon>
        <taxon>fabids</taxon>
        <taxon>Malpighiales</taxon>
        <taxon>Salicaceae</taxon>
        <taxon>Saliceae</taxon>
        <taxon>Salix</taxon>
    </lineage>
</organism>
<dbReference type="Proteomes" id="UP000326939">
    <property type="component" value="Chromosome 11"/>
</dbReference>
<dbReference type="EMBL" id="VDCV01000011">
    <property type="protein sequence ID" value="KAB5534516.1"/>
    <property type="molecule type" value="Genomic_DNA"/>
</dbReference>
<protein>
    <submittedName>
        <fullName evidence="2">Uncharacterized protein</fullName>
    </submittedName>
</protein>